<accession>A0A1W1BVY2</accession>
<evidence type="ECO:0000256" key="1">
    <source>
        <dbReference type="SAM" id="Phobius"/>
    </source>
</evidence>
<feature type="transmembrane region" description="Helical" evidence="1">
    <location>
        <begin position="39"/>
        <end position="61"/>
    </location>
</feature>
<dbReference type="EMBL" id="FPHD01000046">
    <property type="protein sequence ID" value="SFV57655.1"/>
    <property type="molecule type" value="Genomic_DNA"/>
</dbReference>
<sequence>MRAFINLFLTIVLPISTLTIVIAVIYFSTDYDLTKALRLGTLTGVFVGIGLSLLITLVLLIMRKVRTVAYHPQNNDRQEENSIFPKGPVDQKIILLMDKELAFEVSLYAVTDQNIGEITYGDKRKGAISISTPYESITLLISTLTKHTSEIEIKANRYNSHIQQLIHYIKAKELSFMNY</sequence>
<keyword evidence="1" id="KW-1133">Transmembrane helix</keyword>
<gene>
    <name evidence="2" type="ORF">MNB_SV-8-981</name>
</gene>
<proteinExistence type="predicted"/>
<feature type="transmembrane region" description="Helical" evidence="1">
    <location>
        <begin position="7"/>
        <end position="27"/>
    </location>
</feature>
<name>A0A1W1BVY2_9ZZZZ</name>
<organism evidence="2">
    <name type="scientific">hydrothermal vent metagenome</name>
    <dbReference type="NCBI Taxonomy" id="652676"/>
    <lineage>
        <taxon>unclassified sequences</taxon>
        <taxon>metagenomes</taxon>
        <taxon>ecological metagenomes</taxon>
    </lineage>
</organism>
<dbReference type="AlphaFoldDB" id="A0A1W1BVY2"/>
<protein>
    <submittedName>
        <fullName evidence="2">Uncharacterized protein</fullName>
    </submittedName>
</protein>
<reference evidence="2" key="1">
    <citation type="submission" date="2016-10" db="EMBL/GenBank/DDBJ databases">
        <authorList>
            <person name="de Groot N.N."/>
        </authorList>
    </citation>
    <scope>NUCLEOTIDE SEQUENCE</scope>
</reference>
<evidence type="ECO:0000313" key="2">
    <source>
        <dbReference type="EMBL" id="SFV57655.1"/>
    </source>
</evidence>
<keyword evidence="1" id="KW-0472">Membrane</keyword>
<keyword evidence="1" id="KW-0812">Transmembrane</keyword>